<accession>A0ABZ1YX07</accession>
<reference evidence="3" key="1">
    <citation type="submission" date="2022-10" db="EMBL/GenBank/DDBJ databases">
        <title>The complete genomes of actinobacterial strains from the NBC collection.</title>
        <authorList>
            <person name="Joergensen T.S."/>
            <person name="Alvarez Arevalo M."/>
            <person name="Sterndorff E.B."/>
            <person name="Faurdal D."/>
            <person name="Vuksanovic O."/>
            <person name="Mourched A.-S."/>
            <person name="Charusanti P."/>
            <person name="Shaw S."/>
            <person name="Blin K."/>
            <person name="Weber T."/>
        </authorList>
    </citation>
    <scope>NUCLEOTIDE SEQUENCE</scope>
    <source>
        <strain evidence="3">NBC_01482</strain>
    </source>
</reference>
<organism evidence="3 4">
    <name type="scientific">Nocardia vinacea</name>
    <dbReference type="NCBI Taxonomy" id="96468"/>
    <lineage>
        <taxon>Bacteria</taxon>
        <taxon>Bacillati</taxon>
        <taxon>Actinomycetota</taxon>
        <taxon>Actinomycetes</taxon>
        <taxon>Mycobacteriales</taxon>
        <taxon>Nocardiaceae</taxon>
        <taxon>Nocardia</taxon>
    </lineage>
</organism>
<dbReference type="InterPro" id="IPR011059">
    <property type="entry name" value="Metal-dep_hydrolase_composite"/>
</dbReference>
<evidence type="ECO:0000313" key="3">
    <source>
        <dbReference type="EMBL" id="WUV46417.1"/>
    </source>
</evidence>
<dbReference type="SUPFAM" id="SSF51338">
    <property type="entry name" value="Composite domain of metallo-dependent hydrolases"/>
    <property type="match status" value="2"/>
</dbReference>
<dbReference type="RefSeq" id="WP_329410130.1">
    <property type="nucleotide sequence ID" value="NZ_CP109441.1"/>
</dbReference>
<evidence type="ECO:0000256" key="1">
    <source>
        <dbReference type="ARBA" id="ARBA00022801"/>
    </source>
</evidence>
<dbReference type="Pfam" id="PF01979">
    <property type="entry name" value="Amidohydro_1"/>
    <property type="match status" value="1"/>
</dbReference>
<name>A0ABZ1YX07_9NOCA</name>
<sequence>MVPNRPYSSVISNVTVYQRAGTGAQWLSGQDVVVLDGAITAIGATAGADHRELPCVDGNGGHLIPGFVNTHTHLQQAVLRGIGEGLPLLEWLRCVGERTVAATAEQTYLSALAGGLELLRSGVTTVVEHMWPNRSEAVHDAMIRALDELGIRVILGRGVADRADVTRKWGIDPRLMQPLPEVFAHIDDLDARLTGSRIGTALAIPNPRCLTPDGMAAAREYAQRTGKTVSIHVLETSTDEDMCRLHAGRSAVEYLDVGGFLWDRTLAVHCVDLDADGRAVFADRGVAVSYNPLSNMRLGSGAAPVLEMLGAGIDVGLGVDGAASNDTQDMLLALRMGSYLQRVTRRRADILDFDAMMRLATCGANRALGRSSTAPGLAVGDPADFSLIRFDRDFACLPVRDPGATLLTAASPRVVDTVWVDGEPVIRDGVSTRVDTGSLTRRLCAMRP</sequence>
<dbReference type="InterPro" id="IPR032466">
    <property type="entry name" value="Metal_Hydrolase"/>
</dbReference>
<evidence type="ECO:0000259" key="2">
    <source>
        <dbReference type="Pfam" id="PF01979"/>
    </source>
</evidence>
<dbReference type="EMBL" id="CP109441">
    <property type="protein sequence ID" value="WUV46417.1"/>
    <property type="molecule type" value="Genomic_DNA"/>
</dbReference>
<dbReference type="SUPFAM" id="SSF51556">
    <property type="entry name" value="Metallo-dependent hydrolases"/>
    <property type="match status" value="1"/>
</dbReference>
<evidence type="ECO:0000313" key="4">
    <source>
        <dbReference type="Proteomes" id="UP001432062"/>
    </source>
</evidence>
<keyword evidence="4" id="KW-1185">Reference proteome</keyword>
<dbReference type="Gene3D" id="2.30.40.10">
    <property type="entry name" value="Urease, subunit C, domain 1"/>
    <property type="match status" value="1"/>
</dbReference>
<dbReference type="Gene3D" id="3.20.20.140">
    <property type="entry name" value="Metal-dependent hydrolases"/>
    <property type="match status" value="1"/>
</dbReference>
<keyword evidence="1" id="KW-0378">Hydrolase</keyword>
<protein>
    <submittedName>
        <fullName evidence="3">Amidohydrolase family protein</fullName>
    </submittedName>
</protein>
<dbReference type="Proteomes" id="UP001432062">
    <property type="component" value="Chromosome"/>
</dbReference>
<dbReference type="PANTHER" id="PTHR43794:SF11">
    <property type="entry name" value="AMIDOHYDROLASE-RELATED DOMAIN-CONTAINING PROTEIN"/>
    <property type="match status" value="1"/>
</dbReference>
<proteinExistence type="predicted"/>
<dbReference type="PANTHER" id="PTHR43794">
    <property type="entry name" value="AMINOHYDROLASE SSNA-RELATED"/>
    <property type="match status" value="1"/>
</dbReference>
<dbReference type="InterPro" id="IPR006680">
    <property type="entry name" value="Amidohydro-rel"/>
</dbReference>
<feature type="domain" description="Amidohydrolase-related" evidence="2">
    <location>
        <begin position="63"/>
        <end position="425"/>
    </location>
</feature>
<gene>
    <name evidence="3" type="ORF">OG563_46495</name>
</gene>
<dbReference type="InterPro" id="IPR050287">
    <property type="entry name" value="MTA/SAH_deaminase"/>
</dbReference>